<name>A0A4V1XZ30_9ACTN</name>
<dbReference type="InterPro" id="IPR036388">
    <property type="entry name" value="WH-like_DNA-bd_sf"/>
</dbReference>
<evidence type="ECO:0000256" key="1">
    <source>
        <dbReference type="SAM" id="MobiDB-lite"/>
    </source>
</evidence>
<dbReference type="PANTHER" id="PTHR38600:SF2">
    <property type="entry name" value="SLL0088 PROTEIN"/>
    <property type="match status" value="1"/>
</dbReference>
<dbReference type="RefSeq" id="WP_134717786.1">
    <property type="nucleotide sequence ID" value="NZ_SDKM01000017.1"/>
</dbReference>
<dbReference type="SUPFAM" id="SSF46785">
    <property type="entry name" value="Winged helix' DNA-binding domain"/>
    <property type="match status" value="1"/>
</dbReference>
<evidence type="ECO:0000313" key="4">
    <source>
        <dbReference type="Proteomes" id="UP000295198"/>
    </source>
</evidence>
<dbReference type="Pfam" id="PF12840">
    <property type="entry name" value="HTH_20"/>
    <property type="match status" value="1"/>
</dbReference>
<protein>
    <submittedName>
        <fullName evidence="3">ArsR family transcriptional regulator</fullName>
    </submittedName>
</protein>
<evidence type="ECO:0000313" key="3">
    <source>
        <dbReference type="EMBL" id="RYP85319.1"/>
    </source>
</evidence>
<feature type="domain" description="HTH arsR-type" evidence="2">
    <location>
        <begin position="12"/>
        <end position="93"/>
    </location>
</feature>
<dbReference type="InterPro" id="IPR001845">
    <property type="entry name" value="HTH_ArsR_DNA-bd_dom"/>
</dbReference>
<dbReference type="OrthoDB" id="7945987at2"/>
<dbReference type="Proteomes" id="UP000295198">
    <property type="component" value="Unassembled WGS sequence"/>
</dbReference>
<dbReference type="CDD" id="cd00090">
    <property type="entry name" value="HTH_ARSR"/>
    <property type="match status" value="1"/>
</dbReference>
<dbReference type="SMART" id="SM00418">
    <property type="entry name" value="HTH_ARSR"/>
    <property type="match status" value="1"/>
</dbReference>
<keyword evidence="4" id="KW-1185">Reference proteome</keyword>
<evidence type="ECO:0000259" key="2">
    <source>
        <dbReference type="SMART" id="SM00418"/>
    </source>
</evidence>
<comment type="caution">
    <text evidence="3">The sequence shown here is derived from an EMBL/GenBank/DDBJ whole genome shotgun (WGS) entry which is preliminary data.</text>
</comment>
<feature type="region of interest" description="Disordered" evidence="1">
    <location>
        <begin position="190"/>
        <end position="209"/>
    </location>
</feature>
<organism evidence="3 4">
    <name type="scientific">Nocardioides guangzhouensis</name>
    <dbReference type="NCBI Taxonomy" id="2497878"/>
    <lineage>
        <taxon>Bacteria</taxon>
        <taxon>Bacillati</taxon>
        <taxon>Actinomycetota</taxon>
        <taxon>Actinomycetes</taxon>
        <taxon>Propionibacteriales</taxon>
        <taxon>Nocardioidaceae</taxon>
        <taxon>Nocardioides</taxon>
    </lineage>
</organism>
<dbReference type="InterPro" id="IPR011991">
    <property type="entry name" value="ArsR-like_HTH"/>
</dbReference>
<dbReference type="EMBL" id="SDKM01000017">
    <property type="protein sequence ID" value="RYP85319.1"/>
    <property type="molecule type" value="Genomic_DNA"/>
</dbReference>
<sequence length="209" mass="23030">MDPRSFVTPGPEGLKALSHPGRLRMLGLLRTEGPATATTLATRLGLNSGATSYHLRQLEKHGFIVEDTSRGNARDRWWRAAHQFTQTDAALATTEEEHDTVDAYLQAVGVVYTEQLQHSLEERRTLPHAWQDAGNLSDWSLRLTPARAKALVEALHDLVEGWPEDDADDPETAEFRVNINAFVRPGLLAAEGLEGNPHAEDGPDDGRTP</sequence>
<dbReference type="Gene3D" id="1.10.10.10">
    <property type="entry name" value="Winged helix-like DNA-binding domain superfamily/Winged helix DNA-binding domain"/>
    <property type="match status" value="1"/>
</dbReference>
<dbReference type="GO" id="GO:0003700">
    <property type="term" value="F:DNA-binding transcription factor activity"/>
    <property type="evidence" value="ECO:0007669"/>
    <property type="project" value="InterPro"/>
</dbReference>
<dbReference type="InterPro" id="IPR036390">
    <property type="entry name" value="WH_DNA-bd_sf"/>
</dbReference>
<gene>
    <name evidence="3" type="ORF">EKO23_12605</name>
</gene>
<reference evidence="3 4" key="1">
    <citation type="submission" date="2019-01" db="EMBL/GenBank/DDBJ databases">
        <title>Nocardioides guangzhouensis sp. nov., an actinobacterium isolated from soil.</title>
        <authorList>
            <person name="Fu Y."/>
            <person name="Cai Y."/>
            <person name="Lin Z."/>
            <person name="Chen P."/>
        </authorList>
    </citation>
    <scope>NUCLEOTIDE SEQUENCE [LARGE SCALE GENOMIC DNA]</scope>
    <source>
        <strain evidence="3 4">130</strain>
    </source>
</reference>
<accession>A0A4V1XZ30</accession>
<feature type="compositionally biased region" description="Basic and acidic residues" evidence="1">
    <location>
        <begin position="197"/>
        <end position="209"/>
    </location>
</feature>
<proteinExistence type="predicted"/>
<dbReference type="PANTHER" id="PTHR38600">
    <property type="entry name" value="TRANSCRIPTIONAL REGULATORY PROTEIN"/>
    <property type="match status" value="1"/>
</dbReference>
<dbReference type="AlphaFoldDB" id="A0A4V1XZ30"/>